<evidence type="ECO:0000313" key="3">
    <source>
        <dbReference type="Proteomes" id="UP001174934"/>
    </source>
</evidence>
<protein>
    <submittedName>
        <fullName evidence="2">Uncharacterized protein</fullName>
    </submittedName>
</protein>
<feature type="compositionally biased region" description="Basic and acidic residues" evidence="1">
    <location>
        <begin position="317"/>
        <end position="337"/>
    </location>
</feature>
<reference evidence="2" key="1">
    <citation type="submission" date="2023-06" db="EMBL/GenBank/DDBJ databases">
        <title>Genome-scale phylogeny and comparative genomics of the fungal order Sordariales.</title>
        <authorList>
            <consortium name="Lawrence Berkeley National Laboratory"/>
            <person name="Hensen N."/>
            <person name="Bonometti L."/>
            <person name="Westerberg I."/>
            <person name="Brannstrom I.O."/>
            <person name="Guillou S."/>
            <person name="Cros-Aarteil S."/>
            <person name="Calhoun S."/>
            <person name="Haridas S."/>
            <person name="Kuo A."/>
            <person name="Mondo S."/>
            <person name="Pangilinan J."/>
            <person name="Riley R."/>
            <person name="LaButti K."/>
            <person name="Andreopoulos B."/>
            <person name="Lipzen A."/>
            <person name="Chen C."/>
            <person name="Yanf M."/>
            <person name="Daum C."/>
            <person name="Ng V."/>
            <person name="Clum A."/>
            <person name="Steindorff A."/>
            <person name="Ohm R."/>
            <person name="Martin F."/>
            <person name="Silar P."/>
            <person name="Natvig D."/>
            <person name="Lalanne C."/>
            <person name="Gautier V."/>
            <person name="Ament-velasquez S.L."/>
            <person name="Kruys A."/>
            <person name="Hutchinson M.I."/>
            <person name="Powell A.J."/>
            <person name="Barry K."/>
            <person name="Miller A.N."/>
            <person name="Grigoriev I.V."/>
            <person name="Debuchy R."/>
            <person name="Gladieux P."/>
            <person name="Thoren M.H."/>
            <person name="Johannesson H."/>
        </authorList>
    </citation>
    <scope>NUCLEOTIDE SEQUENCE</scope>
    <source>
        <strain evidence="2">SMH3391-2</strain>
    </source>
</reference>
<feature type="region of interest" description="Disordered" evidence="1">
    <location>
        <begin position="596"/>
        <end position="630"/>
    </location>
</feature>
<keyword evidence="3" id="KW-1185">Reference proteome</keyword>
<proteinExistence type="predicted"/>
<feature type="compositionally biased region" description="Polar residues" evidence="1">
    <location>
        <begin position="47"/>
        <end position="58"/>
    </location>
</feature>
<evidence type="ECO:0000313" key="2">
    <source>
        <dbReference type="EMBL" id="KAK0621772.1"/>
    </source>
</evidence>
<feature type="region of interest" description="Disordered" evidence="1">
    <location>
        <begin position="303"/>
        <end position="454"/>
    </location>
</feature>
<feature type="compositionally biased region" description="Low complexity" evidence="1">
    <location>
        <begin position="518"/>
        <end position="554"/>
    </location>
</feature>
<gene>
    <name evidence="2" type="ORF">B0T17DRAFT_618176</name>
</gene>
<accession>A0AA40C1R8</accession>
<dbReference type="EMBL" id="JAULSR010000004">
    <property type="protein sequence ID" value="KAK0621772.1"/>
    <property type="molecule type" value="Genomic_DNA"/>
</dbReference>
<organism evidence="2 3">
    <name type="scientific">Bombardia bombarda</name>
    <dbReference type="NCBI Taxonomy" id="252184"/>
    <lineage>
        <taxon>Eukaryota</taxon>
        <taxon>Fungi</taxon>
        <taxon>Dikarya</taxon>
        <taxon>Ascomycota</taxon>
        <taxon>Pezizomycotina</taxon>
        <taxon>Sordariomycetes</taxon>
        <taxon>Sordariomycetidae</taxon>
        <taxon>Sordariales</taxon>
        <taxon>Lasiosphaeriaceae</taxon>
        <taxon>Bombardia</taxon>
    </lineage>
</organism>
<name>A0AA40C1R8_9PEZI</name>
<dbReference type="Proteomes" id="UP001174934">
    <property type="component" value="Unassembled WGS sequence"/>
</dbReference>
<feature type="compositionally biased region" description="Polar residues" evidence="1">
    <location>
        <begin position="487"/>
        <end position="506"/>
    </location>
</feature>
<comment type="caution">
    <text evidence="2">The sequence shown here is derived from an EMBL/GenBank/DDBJ whole genome shotgun (WGS) entry which is preliminary data.</text>
</comment>
<feature type="region of interest" description="Disordered" evidence="1">
    <location>
        <begin position="47"/>
        <end position="84"/>
    </location>
</feature>
<dbReference type="AlphaFoldDB" id="A0AA40C1R8"/>
<evidence type="ECO:0000256" key="1">
    <source>
        <dbReference type="SAM" id="MobiDB-lite"/>
    </source>
</evidence>
<feature type="compositionally biased region" description="Pro residues" evidence="1">
    <location>
        <begin position="67"/>
        <end position="76"/>
    </location>
</feature>
<sequence length="768" mass="84332">MAEHQYTFPRQPGQEHYFASNGPALWRAGQRQSDHIGDLQQFSVHQQPSFASNPTMPSQPVAGFPAQQPPRAPYPPHVSADSHTQHVLDNSPPGHVLMSVGTQQYEAVGLDPQPFSPQDAPIYNWTHDRINTCLEADGMVYRDFISGGLKDFEHAWSAYCTLLDGERAVQNVVNDWPQSSEEEKARMKEMYSAICDFSCFIERPDRNGGENSDVTRARELGTFDIEFMSYWLLQSSIKAHQGQIEAPAYCYDLDYRVYSSWSQRWADMVRGVRKSKTFVKDMLSAPWCYRIAAGPYAEYRRKEQNVESNTKRAFKTQNDRRLGRIARNEPPDDRREIPVVVLQSDKNFHKGKTLAQARLKNTSRKRKATQPPHEDNNNYSQPGLADQAPLAPPPPKRVATAGNRGPTEIHHSSTSHHLALPSPTDSAGSSNSTQLRGSQHVQSPHLPSLVTPVPHGYDSIGGLATGPSQNNFTADGLSLPSAATGAATPSMTPVNAPASQRSQTPVAASMHPPTRQRAPSSLRAPTTAASTTRPATRSSAPPLQQPQTQAAPRASGPPPSMTPDAFAEYIKSVPAPRTVATPEMLQAMYAPAMSSPQYAPTPAARPVPSTTSAQNAPLSAPPPPATAGANMNMEMAEPQQQPESNEISFTDDMADTWINFMNEDPLRTPSPSPVALAANMDERHENNGAAAAGTEAQVGHVEHYYPEEQLGGTAFEHMQPQELFFEDYENQVWLLMDDLNGVRAYNAEHDANGGDLNEEHMARLGARF</sequence>
<feature type="compositionally biased region" description="Polar residues" evidence="1">
    <location>
        <begin position="423"/>
        <end position="442"/>
    </location>
</feature>
<feature type="region of interest" description="Disordered" evidence="1">
    <location>
        <begin position="483"/>
        <end position="565"/>
    </location>
</feature>